<protein>
    <submittedName>
        <fullName evidence="1">Uncharacterized protein</fullName>
    </submittedName>
</protein>
<comment type="caution">
    <text evidence="1">The sequence shown here is derived from an EMBL/GenBank/DDBJ whole genome shotgun (WGS) entry which is preliminary data.</text>
</comment>
<dbReference type="EMBL" id="JDYK01000005">
    <property type="protein sequence ID" value="EWS81812.1"/>
    <property type="molecule type" value="Genomic_DNA"/>
</dbReference>
<name>Z9JVK2_9MICO</name>
<keyword evidence="2" id="KW-1185">Reference proteome</keyword>
<dbReference type="STRING" id="396014.BF93_14985"/>
<dbReference type="InterPro" id="IPR036278">
    <property type="entry name" value="Sialidase_sf"/>
</dbReference>
<dbReference type="PATRIC" id="fig|396014.3.peg.1344"/>
<gene>
    <name evidence="1" type="ORF">BF93_14985</name>
</gene>
<evidence type="ECO:0000313" key="2">
    <source>
        <dbReference type="Proteomes" id="UP000023067"/>
    </source>
</evidence>
<reference evidence="1 2" key="1">
    <citation type="submission" date="2014-02" db="EMBL/GenBank/DDBJ databases">
        <title>Genome sequence of Brachybacterium phenoliresistens strain W13A50.</title>
        <authorList>
            <person name="Wang X."/>
        </authorList>
    </citation>
    <scope>NUCLEOTIDE SEQUENCE [LARGE SCALE GENOMIC DNA]</scope>
    <source>
        <strain evidence="1 2">W13A50</strain>
    </source>
</reference>
<dbReference type="Proteomes" id="UP000023067">
    <property type="component" value="Unassembled WGS sequence"/>
</dbReference>
<proteinExistence type="predicted"/>
<dbReference type="eggNOG" id="COG1082">
    <property type="taxonomic scope" value="Bacteria"/>
</dbReference>
<dbReference type="AlphaFoldDB" id="Z9JVK2"/>
<dbReference type="RefSeq" id="WP_051486637.1">
    <property type="nucleotide sequence ID" value="NZ_KK069991.1"/>
</dbReference>
<dbReference type="SUPFAM" id="SSF50939">
    <property type="entry name" value="Sialidases"/>
    <property type="match status" value="1"/>
</dbReference>
<accession>Z9JVK2</accession>
<dbReference type="HOGENOM" id="CLU_033973_0_0_11"/>
<sequence>MSTSQRSDAPPSDDVRVLSVDDNGGWCWYQDERAAADAAQGIVLLGSVASSGGAEGARRGGDVNVSVVDLGAGTARTVTLHAGLESDDHDVPALWKRSDGRWVAVYTKHGADTLTRWRISEPEDPTVWGPERVFDWSTDLTHPADAEVAAANRTGATYQNIHELDGVLHCFVRSINLDPCVLVSHDDGESWEFGGRLLTRDTIAQSYVRYASGNRFGQDDRIDLIVTERHPRVHPTSIWHGYLSGGQLHRTDGTVVGPLGRRLAEATPAVEDLTQVLAHGAVDEGAVLTHCWTIDLRRGEDGTVVGIFSARVDDPHGLDYRERGEDLTAHRFLRGVLAPGAAEWVVRPLAEAGPELYYAEQDYTGLVSIDPDDLSALYLSTPIDPRDGSALARHGVFHGRTRDDGLTWDWRPLAVEAEAMNLRPIAVPGDPQRSIVAWLRGAFRTYTDYDTEIVLRVAPRA</sequence>
<organism evidence="1 2">
    <name type="scientific">Brachybacterium phenoliresistens</name>
    <dbReference type="NCBI Taxonomy" id="396014"/>
    <lineage>
        <taxon>Bacteria</taxon>
        <taxon>Bacillati</taxon>
        <taxon>Actinomycetota</taxon>
        <taxon>Actinomycetes</taxon>
        <taxon>Micrococcales</taxon>
        <taxon>Dermabacteraceae</taxon>
        <taxon>Brachybacterium</taxon>
    </lineage>
</organism>
<evidence type="ECO:0000313" key="1">
    <source>
        <dbReference type="EMBL" id="EWS81812.1"/>
    </source>
</evidence>